<feature type="transmembrane region" description="Helical" evidence="5">
    <location>
        <begin position="174"/>
        <end position="198"/>
    </location>
</feature>
<gene>
    <name evidence="7" type="ORF">UFOPK1358_00629</name>
    <name evidence="8" type="ORF">UFOPK2766_02044</name>
    <name evidence="9" type="ORF">UFOPK3519_01623</name>
</gene>
<feature type="transmembrane region" description="Helical" evidence="5">
    <location>
        <begin position="92"/>
        <end position="113"/>
    </location>
</feature>
<evidence type="ECO:0000313" key="7">
    <source>
        <dbReference type="EMBL" id="CAB4534297.1"/>
    </source>
</evidence>
<dbReference type="InterPro" id="IPR001750">
    <property type="entry name" value="ND/Mrp_TM"/>
</dbReference>
<dbReference type="PRINTS" id="PR01434">
    <property type="entry name" value="NADHDHGNASE5"/>
</dbReference>
<dbReference type="InterPro" id="IPR010096">
    <property type="entry name" value="NADH-Q_OxRdtase_suN/2"/>
</dbReference>
<feature type="transmembrane region" description="Helical" evidence="5">
    <location>
        <begin position="120"/>
        <end position="136"/>
    </location>
</feature>
<feature type="transmembrane region" description="Helical" evidence="5">
    <location>
        <begin position="379"/>
        <end position="406"/>
    </location>
</feature>
<dbReference type="EMBL" id="CAEZSF010000043">
    <property type="protein sequence ID" value="CAB4534297.1"/>
    <property type="molecule type" value="Genomic_DNA"/>
</dbReference>
<evidence type="ECO:0000259" key="6">
    <source>
        <dbReference type="Pfam" id="PF00361"/>
    </source>
</evidence>
<dbReference type="GO" id="GO:0042773">
    <property type="term" value="P:ATP synthesis coupled electron transport"/>
    <property type="evidence" value="ECO:0007669"/>
    <property type="project" value="InterPro"/>
</dbReference>
<evidence type="ECO:0000313" key="9">
    <source>
        <dbReference type="EMBL" id="CAB4914605.1"/>
    </source>
</evidence>
<sequence length="507" mass="54101">MIATLLQLLPEADFVSPTIDWHAIAPEMVILVGSLVLILLDSVKLEKAKPFMPTLASLVLLGALIPVITLAVDGSTRVLFGGSYVVDSMSLVLKALFLVSAYIVVLMSTNYVADGDYWESEYYSLIVAAVLGMLVMCSARDLIMIFVALELLSIPAYMLAAWRKGDEKSNEAGLKYYLMGVFASAVLLYGMSLIYGVGRSTRLDVIAGNLMRIGDGRGAPIVTLAMIFVIIGFAFKVSAVPFHTWAPDTYEGAPTPVTAFLAVASKTAGFVALIQIVFYCFAARPDIIQPVFAVLAILSMTVGNLIALKQTNVVRMLAYSGIAQAGFMLAPFAVIETNREQALSSIVIYLVIYAAMNLGAFAVIIAISRKTRSAEITSLGGLFSYMPGLTVAMTIFLASLAGIPPFGGWYAKFGIWQALIGGNTALGYALAIIMAINTVVAAYYYLNVAKTMWFDEAPDGDTTPVKIPFSLIGAMGITVVATVLFGVLPGLLTNISDFTPIAAALGR</sequence>
<dbReference type="PANTHER" id="PTHR22773">
    <property type="entry name" value="NADH DEHYDROGENASE"/>
    <property type="match status" value="1"/>
</dbReference>
<evidence type="ECO:0000256" key="4">
    <source>
        <dbReference type="ARBA" id="ARBA00023136"/>
    </source>
</evidence>
<feature type="transmembrane region" description="Helical" evidence="5">
    <location>
        <begin position="142"/>
        <end position="162"/>
    </location>
</feature>
<accession>A0A6J6UE71</accession>
<comment type="subcellular location">
    <subcellularLocation>
        <location evidence="1">Membrane</location>
        <topology evidence="1">Multi-pass membrane protein</topology>
    </subcellularLocation>
</comment>
<dbReference type="HAMAP" id="MF_00445">
    <property type="entry name" value="NDH1_NuoN_1"/>
    <property type="match status" value="1"/>
</dbReference>
<evidence type="ECO:0000313" key="8">
    <source>
        <dbReference type="EMBL" id="CAB4758080.1"/>
    </source>
</evidence>
<dbReference type="EMBL" id="CAFBMG010000170">
    <property type="protein sequence ID" value="CAB4914605.1"/>
    <property type="molecule type" value="Genomic_DNA"/>
</dbReference>
<feature type="transmembrane region" description="Helical" evidence="5">
    <location>
        <begin position="426"/>
        <end position="446"/>
    </location>
</feature>
<evidence type="ECO:0000256" key="3">
    <source>
        <dbReference type="ARBA" id="ARBA00022989"/>
    </source>
</evidence>
<dbReference type="EMBL" id="CAEZYU010000128">
    <property type="protein sequence ID" value="CAB4758080.1"/>
    <property type="molecule type" value="Genomic_DNA"/>
</dbReference>
<reference evidence="8" key="1">
    <citation type="submission" date="2020-05" db="EMBL/GenBank/DDBJ databases">
        <authorList>
            <person name="Chiriac C."/>
            <person name="Salcher M."/>
            <person name="Ghai R."/>
            <person name="Kavagutti S V."/>
        </authorList>
    </citation>
    <scope>NUCLEOTIDE SEQUENCE</scope>
</reference>
<dbReference type="NCBIfam" id="TIGR01770">
    <property type="entry name" value="NDH_I_N"/>
    <property type="match status" value="1"/>
</dbReference>
<evidence type="ECO:0000256" key="1">
    <source>
        <dbReference type="ARBA" id="ARBA00004141"/>
    </source>
</evidence>
<keyword evidence="3 5" id="KW-1133">Transmembrane helix</keyword>
<feature type="transmembrane region" description="Helical" evidence="5">
    <location>
        <begin position="467"/>
        <end position="488"/>
    </location>
</feature>
<protein>
    <submittedName>
        <fullName evidence="8">Unannotated protein</fullName>
    </submittedName>
</protein>
<feature type="transmembrane region" description="Helical" evidence="5">
    <location>
        <begin position="287"/>
        <end position="307"/>
    </location>
</feature>
<feature type="transmembrane region" description="Helical" evidence="5">
    <location>
        <begin position="346"/>
        <end position="367"/>
    </location>
</feature>
<keyword evidence="4 5" id="KW-0472">Membrane</keyword>
<evidence type="ECO:0000256" key="2">
    <source>
        <dbReference type="ARBA" id="ARBA00022692"/>
    </source>
</evidence>
<feature type="domain" description="NADH:quinone oxidoreductase/Mrp antiporter transmembrane" evidence="6">
    <location>
        <begin position="139"/>
        <end position="430"/>
    </location>
</feature>
<organism evidence="8">
    <name type="scientific">freshwater metagenome</name>
    <dbReference type="NCBI Taxonomy" id="449393"/>
    <lineage>
        <taxon>unclassified sequences</taxon>
        <taxon>metagenomes</taxon>
        <taxon>ecological metagenomes</taxon>
    </lineage>
</organism>
<name>A0A6J6UE71_9ZZZZ</name>
<evidence type="ECO:0000256" key="5">
    <source>
        <dbReference type="SAM" id="Phobius"/>
    </source>
</evidence>
<feature type="transmembrane region" description="Helical" evidence="5">
    <location>
        <begin position="55"/>
        <end position="72"/>
    </location>
</feature>
<feature type="transmembrane region" description="Helical" evidence="5">
    <location>
        <begin position="218"/>
        <end position="237"/>
    </location>
</feature>
<dbReference type="Pfam" id="PF00361">
    <property type="entry name" value="Proton_antipo_M"/>
    <property type="match status" value="1"/>
</dbReference>
<feature type="transmembrane region" description="Helical" evidence="5">
    <location>
        <begin position="24"/>
        <end position="43"/>
    </location>
</feature>
<dbReference type="AlphaFoldDB" id="A0A6J6UE71"/>
<dbReference type="GO" id="GO:0008137">
    <property type="term" value="F:NADH dehydrogenase (ubiquinone) activity"/>
    <property type="evidence" value="ECO:0007669"/>
    <property type="project" value="InterPro"/>
</dbReference>
<keyword evidence="2 5" id="KW-0812">Transmembrane</keyword>
<proteinExistence type="inferred from homology"/>
<dbReference type="GO" id="GO:0016020">
    <property type="term" value="C:membrane"/>
    <property type="evidence" value="ECO:0007669"/>
    <property type="project" value="UniProtKB-SubCell"/>
</dbReference>
<feature type="transmembrane region" description="Helical" evidence="5">
    <location>
        <begin position="316"/>
        <end position="334"/>
    </location>
</feature>